<dbReference type="Gene3D" id="3.30.450.50">
    <property type="entry name" value="Longin domain"/>
    <property type="match status" value="1"/>
</dbReference>
<accession>A0A0N7L6Q5</accession>
<dbReference type="FunFam" id="3.30.450.50:FF:000015">
    <property type="entry name" value="Synaptobrevin 2 isoform 1"/>
    <property type="match status" value="1"/>
</dbReference>
<dbReference type="Gene3D" id="1.20.5.110">
    <property type="match status" value="1"/>
</dbReference>
<dbReference type="PROSITE" id="PS50859">
    <property type="entry name" value="LONGIN"/>
    <property type="match status" value="1"/>
</dbReference>
<dbReference type="InterPro" id="IPR001388">
    <property type="entry name" value="Synaptobrevin-like"/>
</dbReference>
<evidence type="ECO:0000256" key="1">
    <source>
        <dbReference type="ARBA" id="ARBA00008025"/>
    </source>
</evidence>
<dbReference type="Pfam" id="PF13774">
    <property type="entry name" value="Longin"/>
    <property type="match status" value="1"/>
</dbReference>
<evidence type="ECO:0000313" key="13">
    <source>
        <dbReference type="Proteomes" id="UP000054928"/>
    </source>
</evidence>
<dbReference type="FunFam" id="1.20.5.110:FF:000004">
    <property type="entry name" value="Vesicle-associated membrane protein 7"/>
    <property type="match status" value="1"/>
</dbReference>
<dbReference type="SMART" id="SM01270">
    <property type="entry name" value="Longin"/>
    <property type="match status" value="1"/>
</dbReference>
<dbReference type="InterPro" id="IPR011012">
    <property type="entry name" value="Longin-like_dom_sf"/>
</dbReference>
<dbReference type="EMBL" id="CCYD01001336">
    <property type="protein sequence ID" value="CEG44931.1"/>
    <property type="molecule type" value="Genomic_DNA"/>
</dbReference>
<keyword evidence="8" id="KW-0175">Coiled coil</keyword>
<dbReference type="GO" id="GO:0012505">
    <property type="term" value="C:endomembrane system"/>
    <property type="evidence" value="ECO:0007669"/>
    <property type="project" value="UniProtKB-SubCell"/>
</dbReference>
<proteinExistence type="inferred from homology"/>
<sequence>MPIVYALVSREKTVLAEYTATSGNFPTVTRVLLAKIPNTAGRMSYVYDRHIFHYIVEGGVTYLCMADDDLKRRVPFLFLEDMKNRFQATYGQHALTAIAFAMNDQFQHEIHRLLDYYNANPDADSLSKVKQQIDDVKDIMVENIDKVLERGEKFELLVDRTDKLNRQSVKFERSSTNLYKTMWRRNLKLWLMLVIFGLFVIYLIIAMACGFDFSGCSGKHEASDSI</sequence>
<dbReference type="GO" id="GO:0016192">
    <property type="term" value="P:vesicle-mediated transport"/>
    <property type="evidence" value="ECO:0007669"/>
    <property type="project" value="InterPro"/>
</dbReference>
<evidence type="ECO:0000256" key="2">
    <source>
        <dbReference type="ARBA" id="ARBA00022448"/>
    </source>
</evidence>
<dbReference type="PANTHER" id="PTHR21136">
    <property type="entry name" value="SNARE PROTEINS"/>
    <property type="match status" value="1"/>
</dbReference>
<evidence type="ECO:0000256" key="5">
    <source>
        <dbReference type="ARBA" id="ARBA00022989"/>
    </source>
</evidence>
<dbReference type="SUPFAM" id="SSF64356">
    <property type="entry name" value="SNARE-like"/>
    <property type="match status" value="1"/>
</dbReference>
<feature type="transmembrane region" description="Helical" evidence="9">
    <location>
        <begin position="189"/>
        <end position="208"/>
    </location>
</feature>
<dbReference type="Proteomes" id="UP000054928">
    <property type="component" value="Unassembled WGS sequence"/>
</dbReference>
<feature type="domain" description="Longin" evidence="10">
    <location>
        <begin position="7"/>
        <end position="110"/>
    </location>
</feature>
<evidence type="ECO:0000256" key="6">
    <source>
        <dbReference type="ARBA" id="ARBA00023136"/>
    </source>
</evidence>
<keyword evidence="4" id="KW-0653">Protein transport</keyword>
<evidence type="ECO:0000259" key="11">
    <source>
        <dbReference type="PROSITE" id="PS50892"/>
    </source>
</evidence>
<comment type="similarity">
    <text evidence="1">Belongs to the synaptobrevin family.</text>
</comment>
<dbReference type="PROSITE" id="PS50892">
    <property type="entry name" value="V_SNARE"/>
    <property type="match status" value="1"/>
</dbReference>
<keyword evidence="2" id="KW-0813">Transport</keyword>
<dbReference type="GO" id="GO:0016020">
    <property type="term" value="C:membrane"/>
    <property type="evidence" value="ECO:0007669"/>
    <property type="project" value="InterPro"/>
</dbReference>
<dbReference type="InterPro" id="IPR042855">
    <property type="entry name" value="V_SNARE_CC"/>
</dbReference>
<dbReference type="CDD" id="cd14824">
    <property type="entry name" value="Longin"/>
    <property type="match status" value="1"/>
</dbReference>
<dbReference type="GeneID" id="36396309"/>
<dbReference type="GO" id="GO:0005737">
    <property type="term" value="C:cytoplasm"/>
    <property type="evidence" value="ECO:0007669"/>
    <property type="project" value="UniProtKB-ARBA"/>
</dbReference>
<evidence type="ECO:0000256" key="3">
    <source>
        <dbReference type="ARBA" id="ARBA00022692"/>
    </source>
</evidence>
<dbReference type="InterPro" id="IPR010908">
    <property type="entry name" value="Longin_dom"/>
</dbReference>
<dbReference type="GO" id="GO:0015031">
    <property type="term" value="P:protein transport"/>
    <property type="evidence" value="ECO:0007669"/>
    <property type="project" value="UniProtKB-KW"/>
</dbReference>
<dbReference type="SUPFAM" id="SSF58038">
    <property type="entry name" value="SNARE fusion complex"/>
    <property type="match status" value="1"/>
</dbReference>
<comment type="subcellular location">
    <subcellularLocation>
        <location evidence="7">Endomembrane system</location>
        <topology evidence="7">Single-pass type IV membrane protein</topology>
    </subcellularLocation>
</comment>
<keyword evidence="5 9" id="KW-1133">Transmembrane helix</keyword>
<organism evidence="12 13">
    <name type="scientific">Plasmopara halstedii</name>
    <name type="common">Downy mildew of sunflower</name>
    <dbReference type="NCBI Taxonomy" id="4781"/>
    <lineage>
        <taxon>Eukaryota</taxon>
        <taxon>Sar</taxon>
        <taxon>Stramenopiles</taxon>
        <taxon>Oomycota</taxon>
        <taxon>Peronosporomycetes</taxon>
        <taxon>Peronosporales</taxon>
        <taxon>Peronosporaceae</taxon>
        <taxon>Plasmopara</taxon>
    </lineage>
</organism>
<dbReference type="Pfam" id="PF00957">
    <property type="entry name" value="Synaptobrevin"/>
    <property type="match status" value="1"/>
</dbReference>
<keyword evidence="6 9" id="KW-0472">Membrane</keyword>
<keyword evidence="3 9" id="KW-0812">Transmembrane</keyword>
<feature type="domain" description="V-SNARE coiled-coil homology" evidence="11">
    <location>
        <begin position="125"/>
        <end position="185"/>
    </location>
</feature>
<evidence type="ECO:0000256" key="8">
    <source>
        <dbReference type="PROSITE-ProRule" id="PRU00290"/>
    </source>
</evidence>
<dbReference type="InterPro" id="IPR051097">
    <property type="entry name" value="Synaptobrevin-like_transport"/>
</dbReference>
<evidence type="ECO:0000256" key="7">
    <source>
        <dbReference type="ARBA" id="ARBA00046280"/>
    </source>
</evidence>
<evidence type="ECO:0000259" key="10">
    <source>
        <dbReference type="PROSITE" id="PS50859"/>
    </source>
</evidence>
<dbReference type="PRINTS" id="PR00219">
    <property type="entry name" value="SYNAPTOBREVN"/>
</dbReference>
<protein>
    <submittedName>
        <fullName evidence="12">Vesicle-associated membrane</fullName>
    </submittedName>
</protein>
<keyword evidence="13" id="KW-1185">Reference proteome</keyword>
<name>A0A0N7L6Q5_PLAHL</name>
<dbReference type="OrthoDB" id="248747at2759"/>
<dbReference type="RefSeq" id="XP_024581300.1">
    <property type="nucleotide sequence ID" value="XM_024731087.1"/>
</dbReference>
<evidence type="ECO:0000256" key="4">
    <source>
        <dbReference type="ARBA" id="ARBA00022927"/>
    </source>
</evidence>
<evidence type="ECO:0000313" key="12">
    <source>
        <dbReference type="EMBL" id="CEG44931.1"/>
    </source>
</evidence>
<reference evidence="13" key="1">
    <citation type="submission" date="2014-09" db="EMBL/GenBank/DDBJ databases">
        <authorList>
            <person name="Sharma Rahul"/>
            <person name="Thines Marco"/>
        </authorList>
    </citation>
    <scope>NUCLEOTIDE SEQUENCE [LARGE SCALE GENOMIC DNA]</scope>
</reference>
<dbReference type="AlphaFoldDB" id="A0A0N7L6Q5"/>
<evidence type="ECO:0000256" key="9">
    <source>
        <dbReference type="SAM" id="Phobius"/>
    </source>
</evidence>
<dbReference type="PANTHER" id="PTHR21136:SF168">
    <property type="entry name" value="VESICLE-ASSOCIATED MEMBRANE PROTEIN 9"/>
    <property type="match status" value="1"/>
</dbReference>
<dbReference type="OMA" id="RLNFFMW"/>
<dbReference type="STRING" id="4781.A0A0N7L6Q5"/>